<dbReference type="GO" id="GO:0043590">
    <property type="term" value="C:bacterial nucleoid"/>
    <property type="evidence" value="ECO:0007669"/>
    <property type="project" value="TreeGrafter"/>
</dbReference>
<dbReference type="HAMAP" id="MF_00201">
    <property type="entry name" value="RecO"/>
    <property type="match status" value="1"/>
</dbReference>
<dbReference type="InterPro" id="IPR012340">
    <property type="entry name" value="NA-bd_OB-fold"/>
</dbReference>
<keyword evidence="3 7" id="KW-0227">DNA damage</keyword>
<dbReference type="Pfam" id="PF02565">
    <property type="entry name" value="RecO_C"/>
    <property type="match status" value="1"/>
</dbReference>
<dbReference type="EMBL" id="JACBXS010000058">
    <property type="protein sequence ID" value="NYS26640.1"/>
    <property type="molecule type" value="Genomic_DNA"/>
</dbReference>
<feature type="domain" description="DNA replication/recombination mediator RecO N-terminal" evidence="8">
    <location>
        <begin position="1"/>
        <end position="71"/>
    </location>
</feature>
<dbReference type="InterPro" id="IPR037278">
    <property type="entry name" value="ARFGAP/RecO"/>
</dbReference>
<dbReference type="InterPro" id="IPR003717">
    <property type="entry name" value="RecO"/>
</dbReference>
<evidence type="ECO:0000256" key="2">
    <source>
        <dbReference type="ARBA" id="ARBA00021310"/>
    </source>
</evidence>
<evidence type="ECO:0000256" key="5">
    <source>
        <dbReference type="ARBA" id="ARBA00023204"/>
    </source>
</evidence>
<dbReference type="PANTHER" id="PTHR33991:SF1">
    <property type="entry name" value="DNA REPAIR PROTEIN RECO"/>
    <property type="match status" value="1"/>
</dbReference>
<name>A0A7Z0I299_9RHOB</name>
<evidence type="ECO:0000313" key="10">
    <source>
        <dbReference type="Proteomes" id="UP000529417"/>
    </source>
</evidence>
<dbReference type="Gene3D" id="2.40.50.140">
    <property type="entry name" value="Nucleic acid-binding proteins"/>
    <property type="match status" value="1"/>
</dbReference>
<protein>
    <recommendedName>
        <fullName evidence="2 7">DNA repair protein RecO</fullName>
    </recommendedName>
    <alternativeName>
        <fullName evidence="6 7">Recombination protein O</fullName>
    </alternativeName>
</protein>
<comment type="similarity">
    <text evidence="1 7">Belongs to the RecO family.</text>
</comment>
<evidence type="ECO:0000313" key="9">
    <source>
        <dbReference type="EMBL" id="NYS26640.1"/>
    </source>
</evidence>
<dbReference type="GO" id="GO:0006310">
    <property type="term" value="P:DNA recombination"/>
    <property type="evidence" value="ECO:0007669"/>
    <property type="project" value="UniProtKB-UniRule"/>
</dbReference>
<dbReference type="InterPro" id="IPR042242">
    <property type="entry name" value="RecO_C"/>
</dbReference>
<reference evidence="9 10" key="1">
    <citation type="journal article" date="2000" name="Arch. Microbiol.">
        <title>Rhodobaca bogoriensis gen. nov. and sp. nov., an alkaliphilic purple nonsulfur bacterium from African Rift Valley soda lakes.</title>
        <authorList>
            <person name="Milford A.D."/>
            <person name="Achenbach L.A."/>
            <person name="Jung D.O."/>
            <person name="Madigan M.T."/>
        </authorList>
    </citation>
    <scope>NUCLEOTIDE SEQUENCE [LARGE SCALE GENOMIC DNA]</scope>
    <source>
        <strain evidence="9 10">2376</strain>
    </source>
</reference>
<dbReference type="AlphaFoldDB" id="A0A7Z0I299"/>
<evidence type="ECO:0000256" key="6">
    <source>
        <dbReference type="ARBA" id="ARBA00033409"/>
    </source>
</evidence>
<proteinExistence type="inferred from homology"/>
<dbReference type="NCBIfam" id="TIGR00613">
    <property type="entry name" value="reco"/>
    <property type="match status" value="1"/>
</dbReference>
<dbReference type="SUPFAM" id="SSF57863">
    <property type="entry name" value="ArfGap/RecO-like zinc finger"/>
    <property type="match status" value="1"/>
</dbReference>
<comment type="function">
    <text evidence="7">Involved in DNA repair and RecF pathway recombination.</text>
</comment>
<dbReference type="PANTHER" id="PTHR33991">
    <property type="entry name" value="DNA REPAIR PROTEIN RECO"/>
    <property type="match status" value="1"/>
</dbReference>
<dbReference type="SUPFAM" id="SSF50249">
    <property type="entry name" value="Nucleic acid-binding proteins"/>
    <property type="match status" value="1"/>
</dbReference>
<dbReference type="Gene3D" id="1.20.1440.120">
    <property type="entry name" value="Recombination protein O, C-terminal domain"/>
    <property type="match status" value="1"/>
</dbReference>
<keyword evidence="10" id="KW-1185">Reference proteome</keyword>
<dbReference type="Proteomes" id="UP000529417">
    <property type="component" value="Unassembled WGS sequence"/>
</dbReference>
<organism evidence="9 10">
    <name type="scientific">Rhabdonatronobacter sediminivivens</name>
    <dbReference type="NCBI Taxonomy" id="2743469"/>
    <lineage>
        <taxon>Bacteria</taxon>
        <taxon>Pseudomonadati</taxon>
        <taxon>Pseudomonadota</taxon>
        <taxon>Alphaproteobacteria</taxon>
        <taxon>Rhodobacterales</taxon>
        <taxon>Paracoccaceae</taxon>
        <taxon>Rhabdonatronobacter</taxon>
    </lineage>
</organism>
<evidence type="ECO:0000256" key="3">
    <source>
        <dbReference type="ARBA" id="ARBA00022763"/>
    </source>
</evidence>
<dbReference type="GO" id="GO:0006302">
    <property type="term" value="P:double-strand break repair"/>
    <property type="evidence" value="ECO:0007669"/>
    <property type="project" value="TreeGrafter"/>
</dbReference>
<keyword evidence="5 7" id="KW-0234">DNA repair</keyword>
<evidence type="ECO:0000256" key="4">
    <source>
        <dbReference type="ARBA" id="ARBA00023172"/>
    </source>
</evidence>
<evidence type="ECO:0000259" key="8">
    <source>
        <dbReference type="Pfam" id="PF11967"/>
    </source>
</evidence>
<accession>A0A7Z0I299</accession>
<dbReference type="Pfam" id="PF11967">
    <property type="entry name" value="RecO_N"/>
    <property type="match status" value="1"/>
</dbReference>
<evidence type="ECO:0000256" key="1">
    <source>
        <dbReference type="ARBA" id="ARBA00007452"/>
    </source>
</evidence>
<comment type="caution">
    <text evidence="9">The sequence shown here is derived from an EMBL/GenBank/DDBJ whole genome shotgun (WGS) entry which is preliminary data.</text>
</comment>
<gene>
    <name evidence="7 9" type="primary">recO</name>
    <name evidence="9" type="ORF">HUK65_16780</name>
</gene>
<keyword evidence="4 7" id="KW-0233">DNA recombination</keyword>
<dbReference type="RefSeq" id="WP_179907432.1">
    <property type="nucleotide sequence ID" value="NZ_JACBXS010000058.1"/>
</dbReference>
<evidence type="ECO:0000256" key="7">
    <source>
        <dbReference type="HAMAP-Rule" id="MF_00201"/>
    </source>
</evidence>
<sequence>MEWRDQGVLLSMRRHGESAAIIEVLTETRGRHAGVVRGGGGRRMAPVLQPGAQLDLVWRARLEDHLGSFAVEPLRLRAAEAMADRLALLGLGSVCALLQFALPERAPQPVLYPASCALLDRLGQEGWLRRYLAWELQLLEATGYGLDLSRCAVTGTAEGLAYVSPRTGRAVSLSGAGPWADRLLPLPPGLDGQGGMDRDGLLAGLRVTGHFLATWLAPALGDRPLPEARARFLRAVERS</sequence>
<dbReference type="InterPro" id="IPR022572">
    <property type="entry name" value="DNA_rep/recomb_RecO_N"/>
</dbReference>